<organism evidence="1 2">
    <name type="scientific">Puccinia striiformis f. sp. tritici PST-78</name>
    <dbReference type="NCBI Taxonomy" id="1165861"/>
    <lineage>
        <taxon>Eukaryota</taxon>
        <taxon>Fungi</taxon>
        <taxon>Dikarya</taxon>
        <taxon>Basidiomycota</taxon>
        <taxon>Pucciniomycotina</taxon>
        <taxon>Pucciniomycetes</taxon>
        <taxon>Pucciniales</taxon>
        <taxon>Pucciniaceae</taxon>
        <taxon>Puccinia</taxon>
    </lineage>
</organism>
<protein>
    <submittedName>
        <fullName evidence="1">Uncharacterized protein</fullName>
    </submittedName>
</protein>
<proteinExistence type="predicted"/>
<evidence type="ECO:0000313" key="2">
    <source>
        <dbReference type="Proteomes" id="UP000054564"/>
    </source>
</evidence>
<reference evidence="2" key="1">
    <citation type="submission" date="2014-03" db="EMBL/GenBank/DDBJ databases">
        <title>The Genome Sequence of Puccinia striiformis f. sp. tritici PST-78.</title>
        <authorList>
            <consortium name="The Broad Institute Genome Sequencing Platform"/>
            <person name="Cuomo C."/>
            <person name="Hulbert S."/>
            <person name="Chen X."/>
            <person name="Walker B."/>
            <person name="Young S.K."/>
            <person name="Zeng Q."/>
            <person name="Gargeya S."/>
            <person name="Fitzgerald M."/>
            <person name="Haas B."/>
            <person name="Abouelleil A."/>
            <person name="Alvarado L."/>
            <person name="Arachchi H.M."/>
            <person name="Berlin A.M."/>
            <person name="Chapman S.B."/>
            <person name="Goldberg J."/>
            <person name="Griggs A."/>
            <person name="Gujja S."/>
            <person name="Hansen M."/>
            <person name="Howarth C."/>
            <person name="Imamovic A."/>
            <person name="Larimer J."/>
            <person name="McCowan C."/>
            <person name="Montmayeur A."/>
            <person name="Murphy C."/>
            <person name="Neiman D."/>
            <person name="Pearson M."/>
            <person name="Priest M."/>
            <person name="Roberts A."/>
            <person name="Saif S."/>
            <person name="Shea T."/>
            <person name="Sisk P."/>
            <person name="Sykes S."/>
            <person name="Wortman J."/>
            <person name="Nusbaum C."/>
            <person name="Birren B."/>
        </authorList>
    </citation>
    <scope>NUCLEOTIDE SEQUENCE [LARGE SCALE GENOMIC DNA]</scope>
    <source>
        <strain evidence="2">race PST-78</strain>
    </source>
</reference>
<sequence>MATGHASGYEACGPGRPSTPLTGALMATPPLPDSLELLQLFGIASRQLGASPARRDSFPTDWSYSSLWEAIPTGRVMQAVGKPSRQLPEELELHRFPEGSLSPQASFPEAWPVAIDALIQAWVAIDALIWASTVTDALIWTWMAIHAFLGRQFSTPLNLLISEHFVVLVKFRELKDLFLISRMV</sequence>
<gene>
    <name evidence="1" type="ORF">PSTG_08764</name>
</gene>
<keyword evidence="2" id="KW-1185">Reference proteome</keyword>
<dbReference type="Proteomes" id="UP000054564">
    <property type="component" value="Unassembled WGS sequence"/>
</dbReference>
<name>A0A0L0VFW9_9BASI</name>
<dbReference type="EMBL" id="AJIL01000061">
    <property type="protein sequence ID" value="KNE98091.1"/>
    <property type="molecule type" value="Genomic_DNA"/>
</dbReference>
<accession>A0A0L0VFW9</accession>
<comment type="caution">
    <text evidence="1">The sequence shown here is derived from an EMBL/GenBank/DDBJ whole genome shotgun (WGS) entry which is preliminary data.</text>
</comment>
<evidence type="ECO:0000313" key="1">
    <source>
        <dbReference type="EMBL" id="KNE98091.1"/>
    </source>
</evidence>
<dbReference type="AlphaFoldDB" id="A0A0L0VFW9"/>